<feature type="compositionally biased region" description="Basic and acidic residues" evidence="1">
    <location>
        <begin position="52"/>
        <end position="62"/>
    </location>
</feature>
<name>X6N9X7_RETFI</name>
<gene>
    <name evidence="2" type="ORF">RFI_15093</name>
</gene>
<comment type="caution">
    <text evidence="2">The sequence shown here is derived from an EMBL/GenBank/DDBJ whole genome shotgun (WGS) entry which is preliminary data.</text>
</comment>
<organism evidence="2 3">
    <name type="scientific">Reticulomyxa filosa</name>
    <dbReference type="NCBI Taxonomy" id="46433"/>
    <lineage>
        <taxon>Eukaryota</taxon>
        <taxon>Sar</taxon>
        <taxon>Rhizaria</taxon>
        <taxon>Retaria</taxon>
        <taxon>Foraminifera</taxon>
        <taxon>Monothalamids</taxon>
        <taxon>Reticulomyxidae</taxon>
        <taxon>Reticulomyxa</taxon>
    </lineage>
</organism>
<dbReference type="EMBL" id="ASPP01011028">
    <property type="protein sequence ID" value="ETO22107.1"/>
    <property type="molecule type" value="Genomic_DNA"/>
</dbReference>
<dbReference type="Proteomes" id="UP000023152">
    <property type="component" value="Unassembled WGS sequence"/>
</dbReference>
<protein>
    <submittedName>
        <fullName evidence="2">Uncharacterized protein</fullName>
    </submittedName>
</protein>
<evidence type="ECO:0000256" key="1">
    <source>
        <dbReference type="SAM" id="MobiDB-lite"/>
    </source>
</evidence>
<feature type="region of interest" description="Disordered" evidence="1">
    <location>
        <begin position="1"/>
        <end position="62"/>
    </location>
</feature>
<dbReference type="AlphaFoldDB" id="X6N9X7"/>
<keyword evidence="3" id="KW-1185">Reference proteome</keyword>
<accession>X6N9X7</accession>
<proteinExistence type="predicted"/>
<reference evidence="2 3" key="1">
    <citation type="journal article" date="2013" name="Curr. Biol.">
        <title>The Genome of the Foraminiferan Reticulomyxa filosa.</title>
        <authorList>
            <person name="Glockner G."/>
            <person name="Hulsmann N."/>
            <person name="Schleicher M."/>
            <person name="Noegel A.A."/>
            <person name="Eichinger L."/>
            <person name="Gallinger C."/>
            <person name="Pawlowski J."/>
            <person name="Sierra R."/>
            <person name="Euteneuer U."/>
            <person name="Pillet L."/>
            <person name="Moustafa A."/>
            <person name="Platzer M."/>
            <person name="Groth M."/>
            <person name="Szafranski K."/>
            <person name="Schliwa M."/>
        </authorList>
    </citation>
    <scope>NUCLEOTIDE SEQUENCE [LARGE SCALE GENOMIC DNA]</scope>
</reference>
<evidence type="ECO:0000313" key="3">
    <source>
        <dbReference type="Proteomes" id="UP000023152"/>
    </source>
</evidence>
<evidence type="ECO:0000313" key="2">
    <source>
        <dbReference type="EMBL" id="ETO22107.1"/>
    </source>
</evidence>
<sequence>MDVRAIEKEEADDSGNLTAGEEEDEDDMDKNGQKGNPPLSVKDVPEDNGILPHDKIHSSMLI</sequence>